<evidence type="ECO:0000256" key="1">
    <source>
        <dbReference type="SAM" id="MobiDB-lite"/>
    </source>
</evidence>
<reference evidence="2 3" key="1">
    <citation type="submission" date="2019-01" db="EMBL/GenBank/DDBJ databases">
        <title>Halorientalis sp. F13-25 a new haloarchaeum isolated from hypersaline water.</title>
        <authorList>
            <person name="Ana D.-V."/>
            <person name="Cristina S.-P."/>
            <person name="Antonio V."/>
        </authorList>
    </citation>
    <scope>NUCLEOTIDE SEQUENCE [LARGE SCALE GENOMIC DNA]</scope>
    <source>
        <strain evidence="2 3">F13-25</strain>
    </source>
</reference>
<protein>
    <submittedName>
        <fullName evidence="2">Alpha/beta hydrolase</fullName>
    </submittedName>
</protein>
<dbReference type="AlphaFoldDB" id="A0A498KQT7"/>
<dbReference type="InterPro" id="IPR006311">
    <property type="entry name" value="TAT_signal"/>
</dbReference>
<keyword evidence="2" id="KW-0378">Hydrolase</keyword>
<name>A0A498KQT7_9EURY</name>
<dbReference type="GO" id="GO:0016787">
    <property type="term" value="F:hydrolase activity"/>
    <property type="evidence" value="ECO:0007669"/>
    <property type="project" value="UniProtKB-KW"/>
</dbReference>
<dbReference type="EMBL" id="RDFA01000010">
    <property type="protein sequence ID" value="RXK46325.1"/>
    <property type="molecule type" value="Genomic_DNA"/>
</dbReference>
<dbReference type="SUPFAM" id="SSF53474">
    <property type="entry name" value="alpha/beta-Hydrolases"/>
    <property type="match status" value="1"/>
</dbReference>
<feature type="compositionally biased region" description="Basic and acidic residues" evidence="1">
    <location>
        <begin position="1"/>
        <end position="17"/>
    </location>
</feature>
<comment type="caution">
    <text evidence="2">The sequence shown here is derived from an EMBL/GenBank/DDBJ whole genome shotgun (WGS) entry which is preliminary data.</text>
</comment>
<evidence type="ECO:0000313" key="3">
    <source>
        <dbReference type="Proteomes" id="UP000289691"/>
    </source>
</evidence>
<dbReference type="InterPro" id="IPR029058">
    <property type="entry name" value="AB_hydrolase_fold"/>
</dbReference>
<dbReference type="PROSITE" id="PS51318">
    <property type="entry name" value="TAT"/>
    <property type="match status" value="1"/>
</dbReference>
<organism evidence="2 3">
    <name type="scientific">Halorientalis pallida</name>
    <dbReference type="NCBI Taxonomy" id="2479928"/>
    <lineage>
        <taxon>Archaea</taxon>
        <taxon>Methanobacteriati</taxon>
        <taxon>Methanobacteriota</taxon>
        <taxon>Stenosarchaea group</taxon>
        <taxon>Halobacteria</taxon>
        <taxon>Halobacteriales</taxon>
        <taxon>Haloarculaceae</taxon>
        <taxon>Halorientalis</taxon>
    </lineage>
</organism>
<sequence length="315" mass="32904">MTDETTHRDEQDGDSRLNRRSVLRATSAAAVGTVGLGAASGTATAEEAEAEFLGNCLADLPAAPEDTPVVDLTGDGPATRGAMPSGADEVLFYVHGWLEDASGGGENQGAALADALDANGYSAPVVSVLWDSNTLNWWAGKEAAEAAGEAFADWLDGYMAANPDTTVRVVGHSLGGRAPYAMLDELSGSVTSVSAVGAANDPETVCADGRFGDGIASSADAVYDFHSKNDDIVCSAYKLLETTEGVGCLGAECDGGWFDDGSTPDTYTDVDVSDAVLNHCDYFRPDRGCVLRIVDWFDDDGTDVESDDEDDDGWW</sequence>
<dbReference type="RefSeq" id="WP_129070713.1">
    <property type="nucleotide sequence ID" value="NZ_RDFA01000010.1"/>
</dbReference>
<keyword evidence="3" id="KW-1185">Reference proteome</keyword>
<accession>A0A498KQT7</accession>
<proteinExistence type="predicted"/>
<gene>
    <name evidence="2" type="ORF">EAF64_19805</name>
</gene>
<feature type="region of interest" description="Disordered" evidence="1">
    <location>
        <begin position="1"/>
        <end position="20"/>
    </location>
</feature>
<dbReference type="Proteomes" id="UP000289691">
    <property type="component" value="Unassembled WGS sequence"/>
</dbReference>
<dbReference type="Gene3D" id="3.40.50.1820">
    <property type="entry name" value="alpha/beta hydrolase"/>
    <property type="match status" value="1"/>
</dbReference>
<evidence type="ECO:0000313" key="2">
    <source>
        <dbReference type="EMBL" id="RXK46325.1"/>
    </source>
</evidence>
<dbReference type="OrthoDB" id="11236at2157"/>